<proteinExistence type="predicted"/>
<accession>X1TK49</accession>
<dbReference type="EMBL" id="BARW01025167">
    <property type="protein sequence ID" value="GAJ05639.1"/>
    <property type="molecule type" value="Genomic_DNA"/>
</dbReference>
<gene>
    <name evidence="1" type="ORF">S12H4_41318</name>
</gene>
<sequence>MARFREFKENKSPELYRYYFSLDGAFQSKLRRKYAGKVGLKELNKDLNTDYSQWKDIHLSRTKPEGPPGQLWEKFVRKDLNLQFIHVNEQAQQDYQKLLKKNYRQNIGWFNRSYGTNIVVLMRFSRQ</sequence>
<name>X1TK49_9ZZZZ</name>
<comment type="caution">
    <text evidence="1">The sequence shown here is derived from an EMBL/GenBank/DDBJ whole genome shotgun (WGS) entry which is preliminary data.</text>
</comment>
<reference evidence="1" key="1">
    <citation type="journal article" date="2014" name="Front. Microbiol.">
        <title>High frequency of phylogenetically diverse reductive dehalogenase-homologous genes in deep subseafloor sedimentary metagenomes.</title>
        <authorList>
            <person name="Kawai M."/>
            <person name="Futagami T."/>
            <person name="Toyoda A."/>
            <person name="Takaki Y."/>
            <person name="Nishi S."/>
            <person name="Hori S."/>
            <person name="Arai W."/>
            <person name="Tsubouchi T."/>
            <person name="Morono Y."/>
            <person name="Uchiyama I."/>
            <person name="Ito T."/>
            <person name="Fujiyama A."/>
            <person name="Inagaki F."/>
            <person name="Takami H."/>
        </authorList>
    </citation>
    <scope>NUCLEOTIDE SEQUENCE</scope>
    <source>
        <strain evidence="1">Expedition CK06-06</strain>
    </source>
</reference>
<dbReference type="AlphaFoldDB" id="X1TK49"/>
<protein>
    <submittedName>
        <fullName evidence="1">Uncharacterized protein</fullName>
    </submittedName>
</protein>
<organism evidence="1">
    <name type="scientific">marine sediment metagenome</name>
    <dbReference type="NCBI Taxonomy" id="412755"/>
    <lineage>
        <taxon>unclassified sequences</taxon>
        <taxon>metagenomes</taxon>
        <taxon>ecological metagenomes</taxon>
    </lineage>
</organism>
<evidence type="ECO:0000313" key="1">
    <source>
        <dbReference type="EMBL" id="GAJ05639.1"/>
    </source>
</evidence>